<name>A0A8H4RJB1_9HELO</name>
<organism evidence="1 2">
    <name type="scientific">Cudoniella acicularis</name>
    <dbReference type="NCBI Taxonomy" id="354080"/>
    <lineage>
        <taxon>Eukaryota</taxon>
        <taxon>Fungi</taxon>
        <taxon>Dikarya</taxon>
        <taxon>Ascomycota</taxon>
        <taxon>Pezizomycotina</taxon>
        <taxon>Leotiomycetes</taxon>
        <taxon>Helotiales</taxon>
        <taxon>Tricladiaceae</taxon>
        <taxon>Cudoniella</taxon>
    </lineage>
</organism>
<dbReference type="Proteomes" id="UP000566819">
    <property type="component" value="Unassembled WGS sequence"/>
</dbReference>
<evidence type="ECO:0000313" key="2">
    <source>
        <dbReference type="Proteomes" id="UP000566819"/>
    </source>
</evidence>
<gene>
    <name evidence="1" type="ORF">G7Y89_g8336</name>
</gene>
<sequence length="522" mass="58337">MPRFKTETIARFLDKDFDFRQIEAQKPEDKFPVAIDAATRAIKAAKLEISQVHDLARIIDHYTRRKMHFSGWSIAEKNAALASLIREVANEYGKCLALADPNSGMYDMLMEGGPRIDDVHFIVTDHPRPDHCDEIGPKTLGGHTWKKGKLYHELAQLLGCVDYDFDKKNDKLSQAFMNAISKVAVMATETTGPMRGAAWVGMLTVDQQYWNRHKQMQLGAKAKGSFVTRPADISPYDFTAAGYIDCAAPAPFAYQTAEELVPSRKFVFVAVIMANMHDLLFDMGCSSRISAAAYAASQNTFQYDLPQSYVIGMVDALVTNLLNQPANYKPLYGDNALFVTCIWDIFNVRCRAWERFVKYTRLPQRSKTDISRSILENAKAGKVLIPENMEADLAETFNGVFYADKDQIDAIPNLPTSVTVGDANVLTAAIRRSCVWATTSKYCDLCACTIGMWAKIMSDRVVVAIMMIERHISPRDWTLQNYFAGCVAFSPLRMISTTAGFDMTAKITFEDGAMGVRDVINA</sequence>
<dbReference type="OrthoDB" id="2897099at2759"/>
<keyword evidence="2" id="KW-1185">Reference proteome</keyword>
<protein>
    <submittedName>
        <fullName evidence="1">Uncharacterized protein</fullName>
    </submittedName>
</protein>
<accession>A0A8H4RJB1</accession>
<dbReference type="EMBL" id="JAAMPI010000624">
    <property type="protein sequence ID" value="KAF4629811.1"/>
    <property type="molecule type" value="Genomic_DNA"/>
</dbReference>
<reference evidence="1 2" key="1">
    <citation type="submission" date="2020-03" db="EMBL/GenBank/DDBJ databases">
        <title>Draft Genome Sequence of Cudoniella acicularis.</title>
        <authorList>
            <person name="Buettner E."/>
            <person name="Kellner H."/>
        </authorList>
    </citation>
    <scope>NUCLEOTIDE SEQUENCE [LARGE SCALE GENOMIC DNA]</scope>
    <source>
        <strain evidence="1 2">DSM 108380</strain>
    </source>
</reference>
<comment type="caution">
    <text evidence="1">The sequence shown here is derived from an EMBL/GenBank/DDBJ whole genome shotgun (WGS) entry which is preliminary data.</text>
</comment>
<proteinExistence type="predicted"/>
<evidence type="ECO:0000313" key="1">
    <source>
        <dbReference type="EMBL" id="KAF4629811.1"/>
    </source>
</evidence>
<dbReference type="AlphaFoldDB" id="A0A8H4RJB1"/>